<dbReference type="InterPro" id="IPR036271">
    <property type="entry name" value="Tet_transcr_reg_TetR-rel_C_sf"/>
</dbReference>
<evidence type="ECO:0000313" key="7">
    <source>
        <dbReference type="Proteomes" id="UP000681290"/>
    </source>
</evidence>
<dbReference type="Pfam" id="PF00440">
    <property type="entry name" value="TetR_N"/>
    <property type="match status" value="1"/>
</dbReference>
<dbReference type="PANTHER" id="PTHR47506">
    <property type="entry name" value="TRANSCRIPTIONAL REGULATORY PROTEIN"/>
    <property type="match status" value="1"/>
</dbReference>
<accession>A0ABQ4ML85</accession>
<dbReference type="InterPro" id="IPR011075">
    <property type="entry name" value="TetR_C"/>
</dbReference>
<protein>
    <submittedName>
        <fullName evidence="6">TetR family transcriptional regulator</fullName>
    </submittedName>
</protein>
<evidence type="ECO:0000313" key="6">
    <source>
        <dbReference type="EMBL" id="GIP56728.1"/>
    </source>
</evidence>
<dbReference type="InterPro" id="IPR001647">
    <property type="entry name" value="HTH_TetR"/>
</dbReference>
<feature type="domain" description="HTH tetR-type" evidence="5">
    <location>
        <begin position="6"/>
        <end position="66"/>
    </location>
</feature>
<dbReference type="PANTHER" id="PTHR47506:SF10">
    <property type="entry name" value="TRANSCRIPTIONAL REGULATORY PROTEIN"/>
    <property type="match status" value="1"/>
</dbReference>
<organism evidence="6 7">
    <name type="scientific">Paenibacillus woosongensis</name>
    <dbReference type="NCBI Taxonomy" id="307580"/>
    <lineage>
        <taxon>Bacteria</taxon>
        <taxon>Bacillati</taxon>
        <taxon>Bacillota</taxon>
        <taxon>Bacilli</taxon>
        <taxon>Bacillales</taxon>
        <taxon>Paenibacillaceae</taxon>
        <taxon>Paenibacillus</taxon>
    </lineage>
</organism>
<dbReference type="InterPro" id="IPR023772">
    <property type="entry name" value="DNA-bd_HTH_TetR-type_CS"/>
</dbReference>
<sequence>MARPREFDVKKALNDALELFWENGYEATTISDLASKMGINRPSLYAAFGGKRELFDMALNAYQHNYLNKLHDILEYNKSGYRGIEAVFIRFVESIRNPAAQRGCFFVNSIAELAALDEDIAAKGREFQEKVIDLFANALLNGKKHGDIPLDLDIEATSHFLTMSLVGLNVVIKTMPDENYIKNNVHIILSTIQ</sequence>
<dbReference type="PRINTS" id="PR00455">
    <property type="entry name" value="HTHTETR"/>
</dbReference>
<dbReference type="PROSITE" id="PS50977">
    <property type="entry name" value="HTH_TETR_2"/>
    <property type="match status" value="1"/>
</dbReference>
<dbReference type="Proteomes" id="UP000681290">
    <property type="component" value="Unassembled WGS sequence"/>
</dbReference>
<evidence type="ECO:0000256" key="1">
    <source>
        <dbReference type="ARBA" id="ARBA00023015"/>
    </source>
</evidence>
<dbReference type="SUPFAM" id="SSF48498">
    <property type="entry name" value="Tetracyclin repressor-like, C-terminal domain"/>
    <property type="match status" value="1"/>
</dbReference>
<dbReference type="RefSeq" id="WP_213588766.1">
    <property type="nucleotide sequence ID" value="NZ_BOSM01000001.1"/>
</dbReference>
<dbReference type="InterPro" id="IPR009057">
    <property type="entry name" value="Homeodomain-like_sf"/>
</dbReference>
<comment type="caution">
    <text evidence="6">The sequence shown here is derived from an EMBL/GenBank/DDBJ whole genome shotgun (WGS) entry which is preliminary data.</text>
</comment>
<keyword evidence="2 4" id="KW-0238">DNA-binding</keyword>
<evidence type="ECO:0000259" key="5">
    <source>
        <dbReference type="PROSITE" id="PS50977"/>
    </source>
</evidence>
<dbReference type="EMBL" id="BOSM01000001">
    <property type="protein sequence ID" value="GIP56728.1"/>
    <property type="molecule type" value="Genomic_DNA"/>
</dbReference>
<proteinExistence type="predicted"/>
<reference evidence="6 7" key="1">
    <citation type="submission" date="2021-03" db="EMBL/GenBank/DDBJ databases">
        <title>Antimicrobial resistance genes in bacteria isolated from Japanese honey, and their potential for conferring macrolide and lincosamide resistance in the American foulbrood pathogen Paenibacillus larvae.</title>
        <authorList>
            <person name="Okamoto M."/>
            <person name="Kumagai M."/>
            <person name="Kanamori H."/>
            <person name="Takamatsu D."/>
        </authorList>
    </citation>
    <scope>NUCLEOTIDE SEQUENCE [LARGE SCALE GENOMIC DNA]</scope>
    <source>
        <strain evidence="6 7">J15TS10</strain>
    </source>
</reference>
<dbReference type="Pfam" id="PF16925">
    <property type="entry name" value="TetR_C_13"/>
    <property type="match status" value="1"/>
</dbReference>
<dbReference type="Gene3D" id="1.10.10.60">
    <property type="entry name" value="Homeodomain-like"/>
    <property type="match status" value="1"/>
</dbReference>
<evidence type="ECO:0000256" key="4">
    <source>
        <dbReference type="PROSITE-ProRule" id="PRU00335"/>
    </source>
</evidence>
<evidence type="ECO:0000256" key="2">
    <source>
        <dbReference type="ARBA" id="ARBA00023125"/>
    </source>
</evidence>
<keyword evidence="1" id="KW-0805">Transcription regulation</keyword>
<keyword evidence="7" id="KW-1185">Reference proteome</keyword>
<keyword evidence="3" id="KW-0804">Transcription</keyword>
<gene>
    <name evidence="6" type="ORF">J15TS10_05420</name>
</gene>
<feature type="DNA-binding region" description="H-T-H motif" evidence="4">
    <location>
        <begin position="29"/>
        <end position="48"/>
    </location>
</feature>
<dbReference type="SUPFAM" id="SSF46689">
    <property type="entry name" value="Homeodomain-like"/>
    <property type="match status" value="1"/>
</dbReference>
<name>A0ABQ4ML85_9BACL</name>
<dbReference type="Gene3D" id="1.10.357.10">
    <property type="entry name" value="Tetracycline Repressor, domain 2"/>
    <property type="match status" value="1"/>
</dbReference>
<evidence type="ECO:0000256" key="3">
    <source>
        <dbReference type="ARBA" id="ARBA00023163"/>
    </source>
</evidence>
<dbReference type="PROSITE" id="PS01081">
    <property type="entry name" value="HTH_TETR_1"/>
    <property type="match status" value="1"/>
</dbReference>